<evidence type="ECO:0000256" key="4">
    <source>
        <dbReference type="ARBA" id="ARBA00022729"/>
    </source>
</evidence>
<reference evidence="10" key="1">
    <citation type="journal article" date="2015" name="Nature">
        <title>Complex archaea that bridge the gap between prokaryotes and eukaryotes.</title>
        <authorList>
            <person name="Spang A."/>
            <person name="Saw J.H."/>
            <person name="Jorgensen S.L."/>
            <person name="Zaremba-Niedzwiedzka K."/>
            <person name="Martijn J."/>
            <person name="Lind A.E."/>
            <person name="van Eijk R."/>
            <person name="Schleper C."/>
            <person name="Guy L."/>
            <person name="Ettema T.J."/>
        </authorList>
    </citation>
    <scope>NUCLEOTIDE SEQUENCE</scope>
</reference>
<evidence type="ECO:0000256" key="7">
    <source>
        <dbReference type="ARBA" id="ARBA00022833"/>
    </source>
</evidence>
<keyword evidence="5" id="KW-0574">Periplasm</keyword>
<evidence type="ECO:0000256" key="8">
    <source>
        <dbReference type="ARBA" id="ARBA00023049"/>
    </source>
</evidence>
<name>A0A0F9Z3B7_9ZZZZ</name>
<dbReference type="GO" id="GO:0016020">
    <property type="term" value="C:membrane"/>
    <property type="evidence" value="ECO:0007669"/>
    <property type="project" value="InterPro"/>
</dbReference>
<keyword evidence="7" id="KW-0862">Zinc</keyword>
<dbReference type="InterPro" id="IPR011990">
    <property type="entry name" value="TPR-like_helical_dom_sf"/>
</dbReference>
<proteinExistence type="inferred from homology"/>
<keyword evidence="2" id="KW-0645">Protease</keyword>
<sequence>MRTFRQITSLAASILLLSAPVPGLGQSQLPTLGDRISGIYSLEEEYQMGRNFLRSVRRSAPTISDPLLNDYLVNFTHNLAVHSDLQDYRLAFVIIDSPALNAFAAPGGIIGVNGGLFLNAHTEGEFASVIAHELAHVSQRHFARSVEDAQRRRIPELATLLASVVLMGAGSSAGPAAVMAAQGRAIENQLRFSRQNEAEADRLGLRTLYSAGYDPDDMASLFERLVAMSRFSSRPPEFLLSHPVTESRVSDARSRANQYPERLPPPDLEYQLMRARVEVHYEPNKANAIKDFSQRLQDNVDSSNTDGLRYGLAMAYQEDDQFDRALELIEQLLAKEPNRITYVASKAEILVDSGAPQEALPFIDHHLRINPANHPLTMARASALIGIRDYAAAVRVLEAHVQRRPDDYNLWYMIAETQGQAGDISKVHQARAEYFILVGDFRSAREQLSYALRIENDREENIPLISRLRQRITDVEVLQREQQS</sequence>
<evidence type="ECO:0000259" key="9">
    <source>
        <dbReference type="Pfam" id="PF01435"/>
    </source>
</evidence>
<dbReference type="GO" id="GO:0051603">
    <property type="term" value="P:proteolysis involved in protein catabolic process"/>
    <property type="evidence" value="ECO:0007669"/>
    <property type="project" value="TreeGrafter"/>
</dbReference>
<evidence type="ECO:0000313" key="10">
    <source>
        <dbReference type="EMBL" id="KKO11684.1"/>
    </source>
</evidence>
<evidence type="ECO:0000256" key="5">
    <source>
        <dbReference type="ARBA" id="ARBA00022764"/>
    </source>
</evidence>
<evidence type="ECO:0000256" key="2">
    <source>
        <dbReference type="ARBA" id="ARBA00022670"/>
    </source>
</evidence>
<dbReference type="Pfam" id="PF09295">
    <property type="entry name" value="ChAPs"/>
    <property type="match status" value="1"/>
</dbReference>
<dbReference type="HAMAP" id="MF_00997">
    <property type="entry name" value="Protease_BepA"/>
    <property type="match status" value="1"/>
</dbReference>
<dbReference type="Gene3D" id="1.25.40.10">
    <property type="entry name" value="Tetratricopeptide repeat domain"/>
    <property type="match status" value="1"/>
</dbReference>
<accession>A0A0F9Z3B7</accession>
<dbReference type="AlphaFoldDB" id="A0A0F9Z3B7"/>
<dbReference type="InterPro" id="IPR030873">
    <property type="entry name" value="Protease_BepA"/>
</dbReference>
<comment type="caution">
    <text evidence="10">The sequence shown here is derived from an EMBL/GenBank/DDBJ whole genome shotgun (WGS) entry which is preliminary data.</text>
</comment>
<keyword evidence="8" id="KW-0482">Metalloprotease</keyword>
<dbReference type="SUPFAM" id="SSF48452">
    <property type="entry name" value="TPR-like"/>
    <property type="match status" value="1"/>
</dbReference>
<dbReference type="GO" id="GO:0046872">
    <property type="term" value="F:metal ion binding"/>
    <property type="evidence" value="ECO:0007669"/>
    <property type="project" value="UniProtKB-KW"/>
</dbReference>
<gene>
    <name evidence="10" type="ORF">LCGC14_0011800</name>
</gene>
<dbReference type="PROSITE" id="PS50005">
    <property type="entry name" value="TPR"/>
    <property type="match status" value="1"/>
</dbReference>
<keyword evidence="3" id="KW-0479">Metal-binding</keyword>
<dbReference type="InterPro" id="IPR001915">
    <property type="entry name" value="Peptidase_M48"/>
</dbReference>
<keyword evidence="4" id="KW-0732">Signal</keyword>
<dbReference type="InterPro" id="IPR051156">
    <property type="entry name" value="Mito/Outer_Membr_Metalloprot"/>
</dbReference>
<keyword evidence="6" id="KW-0378">Hydrolase</keyword>
<dbReference type="GO" id="GO:0012505">
    <property type="term" value="C:endomembrane system"/>
    <property type="evidence" value="ECO:0007669"/>
    <property type="project" value="UniProtKB-ARBA"/>
</dbReference>
<comment type="cofactor">
    <cofactor evidence="1">
        <name>Zn(2+)</name>
        <dbReference type="ChEBI" id="CHEBI:29105"/>
    </cofactor>
</comment>
<dbReference type="PANTHER" id="PTHR22726:SF1">
    <property type="entry name" value="METALLOENDOPEPTIDASE OMA1, MITOCHONDRIAL"/>
    <property type="match status" value="1"/>
</dbReference>
<dbReference type="InterPro" id="IPR015374">
    <property type="entry name" value="ChAPs"/>
</dbReference>
<dbReference type="InterPro" id="IPR019734">
    <property type="entry name" value="TPR_rpt"/>
</dbReference>
<evidence type="ECO:0000256" key="1">
    <source>
        <dbReference type="ARBA" id="ARBA00001947"/>
    </source>
</evidence>
<organism evidence="10">
    <name type="scientific">marine sediment metagenome</name>
    <dbReference type="NCBI Taxonomy" id="412755"/>
    <lineage>
        <taxon>unclassified sequences</taxon>
        <taxon>metagenomes</taxon>
        <taxon>ecological metagenomes</taxon>
    </lineage>
</organism>
<dbReference type="EMBL" id="LAZR01000002">
    <property type="protein sequence ID" value="KKO11684.1"/>
    <property type="molecule type" value="Genomic_DNA"/>
</dbReference>
<dbReference type="PANTHER" id="PTHR22726">
    <property type="entry name" value="METALLOENDOPEPTIDASE OMA1"/>
    <property type="match status" value="1"/>
</dbReference>
<dbReference type="GO" id="GO:0005737">
    <property type="term" value="C:cytoplasm"/>
    <property type="evidence" value="ECO:0007669"/>
    <property type="project" value="UniProtKB-ARBA"/>
</dbReference>
<dbReference type="GO" id="GO:0016192">
    <property type="term" value="P:vesicle-mediated transport"/>
    <property type="evidence" value="ECO:0007669"/>
    <property type="project" value="UniProtKB-ARBA"/>
</dbReference>
<evidence type="ECO:0000256" key="6">
    <source>
        <dbReference type="ARBA" id="ARBA00022801"/>
    </source>
</evidence>
<dbReference type="Gene3D" id="3.30.2010.10">
    <property type="entry name" value="Metalloproteases ('zincins'), catalytic domain"/>
    <property type="match status" value="1"/>
</dbReference>
<protein>
    <recommendedName>
        <fullName evidence="9">Peptidase M48 domain-containing protein</fullName>
    </recommendedName>
</protein>
<dbReference type="GO" id="GO:0004222">
    <property type="term" value="F:metalloendopeptidase activity"/>
    <property type="evidence" value="ECO:0007669"/>
    <property type="project" value="InterPro"/>
</dbReference>
<evidence type="ECO:0000256" key="3">
    <source>
        <dbReference type="ARBA" id="ARBA00022723"/>
    </source>
</evidence>
<feature type="domain" description="Peptidase M48" evidence="9">
    <location>
        <begin position="69"/>
        <end position="255"/>
    </location>
</feature>
<dbReference type="GO" id="GO:0032991">
    <property type="term" value="C:protein-containing complex"/>
    <property type="evidence" value="ECO:0007669"/>
    <property type="project" value="UniProtKB-ARBA"/>
</dbReference>
<dbReference type="Pfam" id="PF01435">
    <property type="entry name" value="Peptidase_M48"/>
    <property type="match status" value="1"/>
</dbReference>